<name>M2U5U7_9SPHN</name>
<gene>
    <name evidence="1" type="ORF">C725_1288</name>
</gene>
<evidence type="ECO:0000313" key="2">
    <source>
        <dbReference type="Proteomes" id="UP000011717"/>
    </source>
</evidence>
<dbReference type="AlphaFoldDB" id="M2U5U7"/>
<dbReference type="RefSeq" id="WP_008601080.1">
    <property type="nucleotide sequence ID" value="NZ_AMRV01000003.1"/>
</dbReference>
<dbReference type="Proteomes" id="UP000011717">
    <property type="component" value="Unassembled WGS sequence"/>
</dbReference>
<reference evidence="1 2" key="1">
    <citation type="journal article" date="2013" name="Genome Announc.">
        <title>Draft Genome Sequence of Strain JLT2015T, Belonging to the Family Sphingomonadaceae of the Alphaproteobacteria.</title>
        <authorList>
            <person name="Tang K."/>
            <person name="Liu K."/>
            <person name="Li S."/>
            <person name="Jiao N."/>
        </authorList>
    </citation>
    <scope>NUCLEOTIDE SEQUENCE [LARGE SCALE GENOMIC DNA]</scope>
    <source>
        <strain evidence="1 2">JLT2015</strain>
    </source>
</reference>
<accession>M2U5U7</accession>
<proteinExistence type="predicted"/>
<sequence>MLTQALLSVGGIALIVTLAWLLFGRAPSEPPGERDVMDAARAALPLYRPVRAVCGRDGRGGLAVDAQGRVAIMKPHGSHFSARLLAPGTPVRMEDGRLIVETKERMFGAVRLDLGEAAPEWLAMIEEAR</sequence>
<dbReference type="PATRIC" id="fig|1234595.3.peg.1292"/>
<evidence type="ECO:0000313" key="1">
    <source>
        <dbReference type="EMBL" id="EMD83387.1"/>
    </source>
</evidence>
<dbReference type="EMBL" id="AMRV01000003">
    <property type="protein sequence ID" value="EMD83387.1"/>
    <property type="molecule type" value="Genomic_DNA"/>
</dbReference>
<comment type="caution">
    <text evidence="1">The sequence shown here is derived from an EMBL/GenBank/DDBJ whole genome shotgun (WGS) entry which is preliminary data.</text>
</comment>
<keyword evidence="2" id="KW-1185">Reference proteome</keyword>
<organism evidence="1 2">
    <name type="scientific">Pacificimonas flava</name>
    <dbReference type="NCBI Taxonomy" id="1234595"/>
    <lineage>
        <taxon>Bacteria</taxon>
        <taxon>Pseudomonadati</taxon>
        <taxon>Pseudomonadota</taxon>
        <taxon>Alphaproteobacteria</taxon>
        <taxon>Sphingomonadales</taxon>
        <taxon>Sphingosinicellaceae</taxon>
        <taxon>Pacificimonas</taxon>
    </lineage>
</organism>
<protein>
    <submittedName>
        <fullName evidence="1">Uncharacterized protein</fullName>
    </submittedName>
</protein>
<dbReference type="OrthoDB" id="7391222at2"/>